<organism evidence="6 7">
    <name type="scientific">Sphingobium baderi</name>
    <dbReference type="NCBI Taxonomy" id="1332080"/>
    <lineage>
        <taxon>Bacteria</taxon>
        <taxon>Pseudomonadati</taxon>
        <taxon>Pseudomonadota</taxon>
        <taxon>Alphaproteobacteria</taxon>
        <taxon>Sphingomonadales</taxon>
        <taxon>Sphingomonadaceae</taxon>
        <taxon>Sphingobium</taxon>
    </lineage>
</organism>
<dbReference type="CDD" id="cd07089">
    <property type="entry name" value="ALDH_CddD-AldA-like"/>
    <property type="match status" value="1"/>
</dbReference>
<keyword evidence="7" id="KW-1185">Reference proteome</keyword>
<dbReference type="InterPro" id="IPR016163">
    <property type="entry name" value="Ald_DH_C"/>
</dbReference>
<dbReference type="PANTHER" id="PTHR42804:SF1">
    <property type="entry name" value="ALDEHYDE DEHYDROGENASE-RELATED"/>
    <property type="match status" value="1"/>
</dbReference>
<dbReference type="OrthoDB" id="9761688at2"/>
<name>A0A0S3F4A2_9SPHN</name>
<feature type="domain" description="Aldehyde dehydrogenase" evidence="5">
    <location>
        <begin position="29"/>
        <end position="492"/>
    </location>
</feature>
<dbReference type="PROSITE" id="PS00687">
    <property type="entry name" value="ALDEHYDE_DEHYDR_GLU"/>
    <property type="match status" value="1"/>
</dbReference>
<comment type="similarity">
    <text evidence="1 4">Belongs to the aldehyde dehydrogenase family.</text>
</comment>
<feature type="active site" evidence="3">
    <location>
        <position position="266"/>
    </location>
</feature>
<evidence type="ECO:0000256" key="4">
    <source>
        <dbReference type="RuleBase" id="RU003345"/>
    </source>
</evidence>
<sequence length="497" mass="53055">MSVAPGQIKVDYDKLFIDGTWTVPGAGAEAVINPATEQEVGSAPLGSIEDTERAIAAAKRSFDRGPWRDEDRNVRADRMQRLFDLVLARQEEAVGLMQLEMGFTRLNCEMQLGLLFSQLERTIEVARKDPTRPLPMIISDRLGGGGRALGGGVVTRDPVGVVSAITPYNSGFLLGLIKAFPAMAAGNSVVLKPSPFTPLQTMLIAEMVAELDLPPGVFNVVTGGLEVGQMMSADPRVDMVSFTGSDAVGAAVMAQASPTLKKVQLELGGKSPIVIRHDADLALAVEVALFGSMFQAGQGCSLTTRMLVDNRIRSAFVEALAGAARQIKVGDPYDPTTFMGPLIRETAITRTQDFCKRALEDGARLVVGGDRPAGLDKGYFFEVTIFDDVSNDSHLGQREVFGPIAAVIGFDDDAEAIRLANDSDYGLGGAIISNDKATAFEMALKMRTGQVQINGGPGGFHPDMPFGGYKRSGLGREWGEEGFNEFTEMKAIGFPAG</sequence>
<gene>
    <name evidence="6" type="ORF">ATN00_09930</name>
</gene>
<dbReference type="InterPro" id="IPR016161">
    <property type="entry name" value="Ald_DH/histidinol_DH"/>
</dbReference>
<dbReference type="SUPFAM" id="SSF53720">
    <property type="entry name" value="ALDH-like"/>
    <property type="match status" value="1"/>
</dbReference>
<evidence type="ECO:0000259" key="5">
    <source>
        <dbReference type="Pfam" id="PF00171"/>
    </source>
</evidence>
<evidence type="ECO:0000256" key="3">
    <source>
        <dbReference type="PROSITE-ProRule" id="PRU10007"/>
    </source>
</evidence>
<dbReference type="InterPro" id="IPR015590">
    <property type="entry name" value="Aldehyde_DH_dom"/>
</dbReference>
<dbReference type="Gene3D" id="3.40.605.10">
    <property type="entry name" value="Aldehyde Dehydrogenase, Chain A, domain 1"/>
    <property type="match status" value="1"/>
</dbReference>
<dbReference type="EMBL" id="CP013264">
    <property type="protein sequence ID" value="ALR22522.1"/>
    <property type="molecule type" value="Genomic_DNA"/>
</dbReference>
<evidence type="ECO:0000313" key="7">
    <source>
        <dbReference type="Proteomes" id="UP000056968"/>
    </source>
</evidence>
<dbReference type="STRING" id="1332080.ATN00_09930"/>
<protein>
    <recommendedName>
        <fullName evidence="5">Aldehyde dehydrogenase domain-containing protein</fullName>
    </recommendedName>
</protein>
<dbReference type="InterPro" id="IPR016162">
    <property type="entry name" value="Ald_DH_N"/>
</dbReference>
<evidence type="ECO:0000256" key="1">
    <source>
        <dbReference type="ARBA" id="ARBA00009986"/>
    </source>
</evidence>
<dbReference type="Proteomes" id="UP000056968">
    <property type="component" value="Chromosome"/>
</dbReference>
<proteinExistence type="inferred from homology"/>
<evidence type="ECO:0000313" key="6">
    <source>
        <dbReference type="EMBL" id="ALR22522.1"/>
    </source>
</evidence>
<dbReference type="Pfam" id="PF00171">
    <property type="entry name" value="Aldedh"/>
    <property type="match status" value="1"/>
</dbReference>
<dbReference type="GO" id="GO:0016620">
    <property type="term" value="F:oxidoreductase activity, acting on the aldehyde or oxo group of donors, NAD or NADP as acceptor"/>
    <property type="evidence" value="ECO:0007669"/>
    <property type="project" value="InterPro"/>
</dbReference>
<dbReference type="Gene3D" id="3.40.309.10">
    <property type="entry name" value="Aldehyde Dehydrogenase, Chain A, domain 2"/>
    <property type="match status" value="1"/>
</dbReference>
<dbReference type="KEGG" id="sbd:ATN00_09930"/>
<dbReference type="PANTHER" id="PTHR42804">
    <property type="entry name" value="ALDEHYDE DEHYDROGENASE"/>
    <property type="match status" value="1"/>
</dbReference>
<dbReference type="InterPro" id="IPR029510">
    <property type="entry name" value="Ald_DH_CS_GLU"/>
</dbReference>
<dbReference type="AlphaFoldDB" id="A0A0S3F4A2"/>
<keyword evidence="2 4" id="KW-0560">Oxidoreductase</keyword>
<accession>A0A0S3F4A2</accession>
<evidence type="ECO:0000256" key="2">
    <source>
        <dbReference type="ARBA" id="ARBA00023002"/>
    </source>
</evidence>
<reference evidence="6 7" key="1">
    <citation type="submission" date="2015-11" db="EMBL/GenBank/DDBJ databases">
        <title>A Two-component Flavoprotein Monooxygenase System MeaXY Responsible for para-Hydroxylation of 2-Methyl-6-ethylaniline and 2,6-Diethylaniline in Sphingobium baderi DE-13.</title>
        <authorList>
            <person name="Cheng M."/>
            <person name="Meng Q."/>
            <person name="Yang Y."/>
            <person name="Chu C."/>
            <person name="Yan X."/>
            <person name="He J."/>
            <person name="Li S."/>
        </authorList>
    </citation>
    <scope>NUCLEOTIDE SEQUENCE [LARGE SCALE GENOMIC DNA]</scope>
    <source>
        <strain evidence="6 7">DE-13</strain>
    </source>
</reference>